<evidence type="ECO:0000256" key="2">
    <source>
        <dbReference type="SAM" id="SignalP"/>
    </source>
</evidence>
<evidence type="ECO:0000313" key="4">
    <source>
        <dbReference type="Proteomes" id="UP000492821"/>
    </source>
</evidence>
<sequence length="108" mass="12001">MKFPTLIVIGIAIVATVFADDAEDERGYTLCARCLLNLNYIRSVLPDNGATATEDQLRAALKQGCDVNFPYIKACFDRNNKNLDYMMSFLQRRGPTPSICRTVGQCSS</sequence>
<dbReference type="AlphaFoldDB" id="A0A7E4V3I3"/>
<proteinExistence type="predicted"/>
<organism evidence="4 5">
    <name type="scientific">Panagrellus redivivus</name>
    <name type="common">Microworm</name>
    <dbReference type="NCBI Taxonomy" id="6233"/>
    <lineage>
        <taxon>Eukaryota</taxon>
        <taxon>Metazoa</taxon>
        <taxon>Ecdysozoa</taxon>
        <taxon>Nematoda</taxon>
        <taxon>Chromadorea</taxon>
        <taxon>Rhabditida</taxon>
        <taxon>Tylenchina</taxon>
        <taxon>Panagrolaimomorpha</taxon>
        <taxon>Panagrolaimoidea</taxon>
        <taxon>Panagrolaimidae</taxon>
        <taxon>Panagrellus</taxon>
    </lineage>
</organism>
<keyword evidence="1" id="KW-1015">Disulfide bond</keyword>
<name>A0A7E4V3I3_PANRE</name>
<feature type="domain" description="Saposin B-type" evidence="3">
    <location>
        <begin position="27"/>
        <end position="108"/>
    </location>
</feature>
<accession>A0A7E4V3I3</accession>
<feature type="chain" id="PRO_5028971636" evidence="2">
    <location>
        <begin position="20"/>
        <end position="108"/>
    </location>
</feature>
<reference evidence="5" key="2">
    <citation type="submission" date="2020-10" db="UniProtKB">
        <authorList>
            <consortium name="WormBaseParasite"/>
        </authorList>
    </citation>
    <scope>IDENTIFICATION</scope>
</reference>
<dbReference type="PROSITE" id="PS50015">
    <property type="entry name" value="SAP_B"/>
    <property type="match status" value="1"/>
</dbReference>
<evidence type="ECO:0000259" key="3">
    <source>
        <dbReference type="PROSITE" id="PS50015"/>
    </source>
</evidence>
<dbReference type="Proteomes" id="UP000492821">
    <property type="component" value="Unassembled WGS sequence"/>
</dbReference>
<keyword evidence="4" id="KW-1185">Reference proteome</keyword>
<keyword evidence="2" id="KW-0732">Signal</keyword>
<evidence type="ECO:0000256" key="1">
    <source>
        <dbReference type="ARBA" id="ARBA00023157"/>
    </source>
</evidence>
<protein>
    <submittedName>
        <fullName evidence="5">Saposin B-type domain-containing protein</fullName>
    </submittedName>
</protein>
<dbReference type="SUPFAM" id="SSF47862">
    <property type="entry name" value="Saposin"/>
    <property type="match status" value="1"/>
</dbReference>
<dbReference type="WBParaSite" id="Pan_g16105.t1">
    <property type="protein sequence ID" value="Pan_g16105.t1"/>
    <property type="gene ID" value="Pan_g16105"/>
</dbReference>
<evidence type="ECO:0000313" key="5">
    <source>
        <dbReference type="WBParaSite" id="Pan_g16105.t1"/>
    </source>
</evidence>
<dbReference type="Gene3D" id="1.10.225.10">
    <property type="entry name" value="Saposin-like"/>
    <property type="match status" value="1"/>
</dbReference>
<dbReference type="InterPro" id="IPR011001">
    <property type="entry name" value="Saposin-like"/>
</dbReference>
<feature type="signal peptide" evidence="2">
    <location>
        <begin position="1"/>
        <end position="19"/>
    </location>
</feature>
<dbReference type="InterPro" id="IPR008139">
    <property type="entry name" value="SaposinB_dom"/>
</dbReference>
<reference evidence="4" key="1">
    <citation type="journal article" date="2013" name="Genetics">
        <title>The draft genome and transcriptome of Panagrellus redivivus are shaped by the harsh demands of a free-living lifestyle.</title>
        <authorList>
            <person name="Srinivasan J."/>
            <person name="Dillman A.R."/>
            <person name="Macchietto M.G."/>
            <person name="Heikkinen L."/>
            <person name="Lakso M."/>
            <person name="Fracchia K.M."/>
            <person name="Antoshechkin I."/>
            <person name="Mortazavi A."/>
            <person name="Wong G."/>
            <person name="Sternberg P.W."/>
        </authorList>
    </citation>
    <scope>NUCLEOTIDE SEQUENCE [LARGE SCALE GENOMIC DNA]</scope>
    <source>
        <strain evidence="4">MT8872</strain>
    </source>
</reference>